<reference evidence="3" key="1">
    <citation type="submission" date="2019-06" db="EMBL/GenBank/DDBJ databases">
        <authorList>
            <person name="Zheng W."/>
        </authorList>
    </citation>
    <scope>NUCLEOTIDE SEQUENCE</scope>
    <source>
        <strain evidence="3">QDHG01</strain>
    </source>
</reference>
<name>A0A8J8NZI2_HALGN</name>
<evidence type="ECO:0000256" key="2">
    <source>
        <dbReference type="SAM" id="MobiDB-lite"/>
    </source>
</evidence>
<dbReference type="OrthoDB" id="10692951at2759"/>
<evidence type="ECO:0000313" key="4">
    <source>
        <dbReference type="Proteomes" id="UP000785679"/>
    </source>
</evidence>
<sequence>MKPMLQEISRNYQRQSLDIKQPPVSKSIEVSVGPLQSQFSMSREISYFNIDSTNLEGRPHFKQSSIMASKVTPSKPMVQRIHPYDSIFQVRHPSTHDHSASSLPQVRGSVQVDSLKLLNVDQSDYSVQSSNTKNKRTLLTRVRAIKDDADNTTDTSGGMGEYASHLLSKQSSVSKQQMFIKKLKTFKDMIQTQIKDDPQSIVNTSSIAQAANIKEYEQKQYMKELTSLKRWIHDQQFDIEYTGTQCSEKEIYMKALYTLANKVFQKNARVKEIVEMIYIGLSSAIEKEKINNDQITFTLSKQVQQLEQKLQDLNVANQQLETKISKEKNYLDTLFFHISKSKLQVDDFENSKSIATLIQEQGISQDQEEYSGLSFFLNDIYSELKHDDLMNSHLSQANILSGVNGVIQDVQSDLISKVRGVQNATALKVLSRFYKKIDTQDSSTQVEVDHVELERARLQRLVDKAQEARAEDKGKIEQLEQTVQSNNKQLSTVFTQLREKQQESSNLEDALQKEEAKLKVALTEMRNSRDEAARYESQKRELQDSLSEVEAKLSNQIATNNKVQQQYNQLISENRQMEVENIQLQRVKKQLLETVNQLEQKVNEKKNQKKIPLLVRRPIYDEMKKSLGEAYIEEMITMRSDVEYDLFGSSEQYVEDHTSISQEDIVEFKQYLAENGQTQQIASLENIQNIQELRAQINNWFKFEDSSNAKFENKVKQIQHMQRFFLRMKNQKNNIVNLEPAQATKQIIQKKKTYRKPVNVATKIESEEEETQVKDSGKRLSQKYNSGDRGSRLDSGSPYKAPLQSKTINHQNSYEQSERVQIQLEDARKTQRTTHRMATPDIMREIIAADEKQQTTLNMDLYSSNRQTRMTRTKYKIIQPSYIQLTRNKLNNPELFIDQPILQSIYYRRSLSPVVQGNKKQIRMTSMDMQTDPIDLLAIDKPSMREEYVQTDPMAPTPDDELKRKLLEFIGGKLAKQGDNFDKGSSFFTHASHFLSEELLDSIHQRKPRVGLGNLRIRSYEPILSKKQ</sequence>
<dbReference type="AlphaFoldDB" id="A0A8J8NZI2"/>
<dbReference type="Proteomes" id="UP000785679">
    <property type="component" value="Unassembled WGS sequence"/>
</dbReference>
<feature type="region of interest" description="Disordered" evidence="2">
    <location>
        <begin position="769"/>
        <end position="816"/>
    </location>
</feature>
<feature type="coiled-coil region" evidence="1">
    <location>
        <begin position="448"/>
        <end position="608"/>
    </location>
</feature>
<dbReference type="EMBL" id="RRYP01002571">
    <property type="protein sequence ID" value="TNV84631.1"/>
    <property type="molecule type" value="Genomic_DNA"/>
</dbReference>
<accession>A0A8J8NZI2</accession>
<feature type="compositionally biased region" description="Polar residues" evidence="2">
    <location>
        <begin position="804"/>
        <end position="815"/>
    </location>
</feature>
<proteinExistence type="predicted"/>
<comment type="caution">
    <text evidence="3">The sequence shown here is derived from an EMBL/GenBank/DDBJ whole genome shotgun (WGS) entry which is preliminary data.</text>
</comment>
<keyword evidence="1" id="KW-0175">Coiled coil</keyword>
<gene>
    <name evidence="3" type="ORF">FGO68_gene2407</name>
</gene>
<keyword evidence="4" id="KW-1185">Reference proteome</keyword>
<organism evidence="3 4">
    <name type="scientific">Halteria grandinella</name>
    <dbReference type="NCBI Taxonomy" id="5974"/>
    <lineage>
        <taxon>Eukaryota</taxon>
        <taxon>Sar</taxon>
        <taxon>Alveolata</taxon>
        <taxon>Ciliophora</taxon>
        <taxon>Intramacronucleata</taxon>
        <taxon>Spirotrichea</taxon>
        <taxon>Stichotrichia</taxon>
        <taxon>Sporadotrichida</taxon>
        <taxon>Halteriidae</taxon>
        <taxon>Halteria</taxon>
    </lineage>
</organism>
<protein>
    <submittedName>
        <fullName evidence="3">Uncharacterized protein</fullName>
    </submittedName>
</protein>
<evidence type="ECO:0000313" key="3">
    <source>
        <dbReference type="EMBL" id="TNV84631.1"/>
    </source>
</evidence>
<feature type="coiled-coil region" evidence="1">
    <location>
        <begin position="299"/>
        <end position="330"/>
    </location>
</feature>
<evidence type="ECO:0000256" key="1">
    <source>
        <dbReference type="SAM" id="Coils"/>
    </source>
</evidence>